<dbReference type="GO" id="GO:0032259">
    <property type="term" value="P:methylation"/>
    <property type="evidence" value="ECO:0007669"/>
    <property type="project" value="UniProtKB-KW"/>
</dbReference>
<evidence type="ECO:0000259" key="1">
    <source>
        <dbReference type="Pfam" id="PF10119"/>
    </source>
</evidence>
<dbReference type="Pfam" id="PF26433">
    <property type="entry name" value="WH_HI_0096"/>
    <property type="match status" value="1"/>
</dbReference>
<dbReference type="GO" id="GO:0102208">
    <property type="term" value="F:2-polyprenyl-6-hydroxyphenol methylase activity"/>
    <property type="evidence" value="ECO:0007669"/>
    <property type="project" value="UniProtKB-EC"/>
</dbReference>
<dbReference type="InterPro" id="IPR050723">
    <property type="entry name" value="CFA/CMAS"/>
</dbReference>
<dbReference type="InterPro" id="IPR058854">
    <property type="entry name" value="HI_0096-like_WHD"/>
</dbReference>
<dbReference type="AlphaFoldDB" id="A0A6N3AUI6"/>
<dbReference type="RefSeq" id="WP_156719449.1">
    <property type="nucleotide sequence ID" value="NZ_CACRUF010000019.1"/>
</dbReference>
<dbReference type="Gene3D" id="3.40.50.150">
    <property type="entry name" value="Vaccinia Virus protein VP39"/>
    <property type="match status" value="1"/>
</dbReference>
<dbReference type="InterPro" id="IPR018773">
    <property type="entry name" value="MeTrfase_reg_dom_prd"/>
</dbReference>
<dbReference type="InterPro" id="IPR029063">
    <property type="entry name" value="SAM-dependent_MTases_sf"/>
</dbReference>
<evidence type="ECO:0000259" key="3">
    <source>
        <dbReference type="Pfam" id="PF26433"/>
    </source>
</evidence>
<sequence>MSKQHITSVDQSKINDLKESYDDFLYVSKPFSNTCVTSLMAKALIYGLDPVPVEDARVLELGSSCGGNIIPQALYNPTATFTGIDLSPTQVKHGNELIESMGLKNITLLEKNIMDIDETFGTFDYIIVHGIWSWVPDVVKDKILNICSRNLSDRGIAYVSYNTYPGWKRLEQLRDIMLYSEKHAPNDSLQERTVYTKNVLKLIAETMKLDERSTKISDYKINNINRVLQSNDYYVGHEYLEAINDPVYVSEFIERAQQQGCAYIGDETLNRSFITWLDSDVEKNIRTLARDSYIDKEQYYDYVYDTQFRMALLTKCSNEDKISHDERVEKKVLDTLYFNNALDEEPGVPPEWTNVMHISIQELMDTKRPFNVADIMKHIEEHHPDSEIDTDAMYRRLFHLAIVGHVNTYAKKYDQLPFVENETYIPEHFINYVSTLVEKGGYQYMCLGNMYNQIDYSVDEGLSYVMKLMAKPISRQELIDTMNENMTVERTKDDGTKHIVSSEQYLNESIAHIQSLGYFAK</sequence>
<dbReference type="InterPro" id="IPR025714">
    <property type="entry name" value="Methyltranfer_dom"/>
</dbReference>
<reference evidence="4" key="1">
    <citation type="submission" date="2019-11" db="EMBL/GenBank/DDBJ databases">
        <authorList>
            <person name="Feng L."/>
        </authorList>
    </citation>
    <scope>NUCLEOTIDE SEQUENCE</scope>
    <source>
        <strain evidence="4">VdisparLFYP95</strain>
    </source>
</reference>
<gene>
    <name evidence="4" type="primary">ubiG</name>
    <name evidence="4" type="ORF">VDLFYP95_01133</name>
</gene>
<protein>
    <submittedName>
        <fullName evidence="4">Ubiquinone biosynthesis O-methyltransferase</fullName>
        <ecNumber evidence="4">2.1.1.222</ecNumber>
    </submittedName>
</protein>
<proteinExistence type="predicted"/>
<keyword evidence="4" id="KW-0808">Transferase</keyword>
<name>A0A6N3AUI6_9FIRM</name>
<dbReference type="EC" id="2.1.1.222" evidence="4"/>
<feature type="domain" description="Methyltransferase regulatory" evidence="1">
    <location>
        <begin position="231"/>
        <end position="315"/>
    </location>
</feature>
<evidence type="ECO:0000313" key="4">
    <source>
        <dbReference type="EMBL" id="VYT95311.1"/>
    </source>
</evidence>
<organism evidence="4">
    <name type="scientific">Veillonella dispar</name>
    <dbReference type="NCBI Taxonomy" id="39778"/>
    <lineage>
        <taxon>Bacteria</taxon>
        <taxon>Bacillati</taxon>
        <taxon>Bacillota</taxon>
        <taxon>Negativicutes</taxon>
        <taxon>Veillonellales</taxon>
        <taxon>Veillonellaceae</taxon>
        <taxon>Veillonella</taxon>
    </lineage>
</organism>
<feature type="domain" description="HI-0096-like winged helix" evidence="3">
    <location>
        <begin position="418"/>
        <end position="493"/>
    </location>
</feature>
<evidence type="ECO:0000259" key="2">
    <source>
        <dbReference type="Pfam" id="PF13847"/>
    </source>
</evidence>
<dbReference type="SUPFAM" id="SSF53335">
    <property type="entry name" value="S-adenosyl-L-methionine-dependent methyltransferases"/>
    <property type="match status" value="1"/>
</dbReference>
<accession>A0A6N3AUI6</accession>
<feature type="domain" description="Methyltransferase" evidence="2">
    <location>
        <begin position="54"/>
        <end position="163"/>
    </location>
</feature>
<dbReference type="PANTHER" id="PTHR43667:SF2">
    <property type="entry name" value="FATTY ACID C-METHYL TRANSFERASE"/>
    <property type="match status" value="1"/>
</dbReference>
<dbReference type="PANTHER" id="PTHR43667">
    <property type="entry name" value="CYCLOPROPANE-FATTY-ACYL-PHOSPHOLIPID SYNTHASE"/>
    <property type="match status" value="1"/>
</dbReference>
<keyword evidence="4" id="KW-0830">Ubiquinone</keyword>
<keyword evidence="4" id="KW-0489">Methyltransferase</keyword>
<dbReference type="Pfam" id="PF13847">
    <property type="entry name" value="Methyltransf_31"/>
    <property type="match status" value="1"/>
</dbReference>
<dbReference type="Pfam" id="PF10119">
    <property type="entry name" value="MethyTransf_Reg"/>
    <property type="match status" value="1"/>
</dbReference>
<dbReference type="EMBL" id="CACRUF010000019">
    <property type="protein sequence ID" value="VYT95311.1"/>
    <property type="molecule type" value="Genomic_DNA"/>
</dbReference>
<dbReference type="CDD" id="cd02440">
    <property type="entry name" value="AdoMet_MTases"/>
    <property type="match status" value="1"/>
</dbReference>